<organism evidence="6">
    <name type="scientific">Gongylonema pulchrum</name>
    <dbReference type="NCBI Taxonomy" id="637853"/>
    <lineage>
        <taxon>Eukaryota</taxon>
        <taxon>Metazoa</taxon>
        <taxon>Ecdysozoa</taxon>
        <taxon>Nematoda</taxon>
        <taxon>Chromadorea</taxon>
        <taxon>Rhabditida</taxon>
        <taxon>Spirurina</taxon>
        <taxon>Spiruromorpha</taxon>
        <taxon>Spiruroidea</taxon>
        <taxon>Gongylonematidae</taxon>
        <taxon>Gongylonema</taxon>
    </lineage>
</organism>
<protein>
    <submittedName>
        <fullName evidence="6">Exocyst complex component Sec10</fullName>
    </submittedName>
</protein>
<dbReference type="PANTHER" id="PTHR46607">
    <property type="entry name" value="SEC14 DOMAIN AND SPECTRIN REPEAT-CONTAINING PROTEIN 1"/>
    <property type="match status" value="1"/>
</dbReference>
<evidence type="ECO:0000313" key="4">
    <source>
        <dbReference type="EMBL" id="VDN20935.1"/>
    </source>
</evidence>
<evidence type="ECO:0000259" key="3">
    <source>
        <dbReference type="Pfam" id="PF24915"/>
    </source>
</evidence>
<gene>
    <name evidence="4" type="ORF">GPUH_LOCUS12720</name>
</gene>
<dbReference type="GO" id="GO:0070273">
    <property type="term" value="F:phosphatidylinositol-4-phosphate binding"/>
    <property type="evidence" value="ECO:0007669"/>
    <property type="project" value="TreeGrafter"/>
</dbReference>
<evidence type="ECO:0000256" key="2">
    <source>
        <dbReference type="SAM" id="Coils"/>
    </source>
</evidence>
<dbReference type="InterPro" id="IPR056804">
    <property type="entry name" value="Spectrin_SESTD1"/>
</dbReference>
<name>A0A183DVH9_9BILA</name>
<dbReference type="AlphaFoldDB" id="A0A183DVH9"/>
<proteinExistence type="predicted"/>
<sequence length="200" mass="22712">MKADIEDGPAAQARRAERRASLKLLEEHAEGMRSLVDWIFGAGEKWLLTLHEIGESHDDAKQLLKEHNELEAKSREVEAQSRDLVALGRELEREFPKHAAALQQSTERVEQVTRAFRARVARQKEIAQRSVCFYQMLTEVRLLLFPEPFSRGTDLLLESLCTEVKATDISSAEMERNAVEAKVDEMGYFTVISKSSILTV</sequence>
<dbReference type="GO" id="GO:0010314">
    <property type="term" value="F:phosphatidylinositol-5-phosphate binding"/>
    <property type="evidence" value="ECO:0007669"/>
    <property type="project" value="TreeGrafter"/>
</dbReference>
<reference evidence="4 5" key="2">
    <citation type="submission" date="2018-11" db="EMBL/GenBank/DDBJ databases">
        <authorList>
            <consortium name="Pathogen Informatics"/>
        </authorList>
    </citation>
    <scope>NUCLEOTIDE SEQUENCE [LARGE SCALE GENOMIC DNA]</scope>
</reference>
<dbReference type="Pfam" id="PF24915">
    <property type="entry name" value="Spectrin_SESTD1"/>
    <property type="match status" value="1"/>
</dbReference>
<evidence type="ECO:0000313" key="6">
    <source>
        <dbReference type="WBParaSite" id="GPUH_0001273401-mRNA-1"/>
    </source>
</evidence>
<evidence type="ECO:0000256" key="1">
    <source>
        <dbReference type="ARBA" id="ARBA00022737"/>
    </source>
</evidence>
<dbReference type="SUPFAM" id="SSF46966">
    <property type="entry name" value="Spectrin repeat"/>
    <property type="match status" value="1"/>
</dbReference>
<dbReference type="OrthoDB" id="5859883at2759"/>
<keyword evidence="2" id="KW-0175">Coiled coil</keyword>
<dbReference type="Proteomes" id="UP000271098">
    <property type="component" value="Unassembled WGS sequence"/>
</dbReference>
<dbReference type="GO" id="GO:0043325">
    <property type="term" value="F:phosphatidylinositol-3,4-bisphosphate binding"/>
    <property type="evidence" value="ECO:0007669"/>
    <property type="project" value="TreeGrafter"/>
</dbReference>
<dbReference type="GO" id="GO:0005546">
    <property type="term" value="F:phosphatidylinositol-4,5-bisphosphate binding"/>
    <property type="evidence" value="ECO:0007669"/>
    <property type="project" value="TreeGrafter"/>
</dbReference>
<dbReference type="GO" id="GO:0032266">
    <property type="term" value="F:phosphatidylinositol-3-phosphate binding"/>
    <property type="evidence" value="ECO:0007669"/>
    <property type="project" value="TreeGrafter"/>
</dbReference>
<evidence type="ECO:0000313" key="5">
    <source>
        <dbReference type="Proteomes" id="UP000271098"/>
    </source>
</evidence>
<feature type="domain" description="SESTD1-like spectrin repeats region" evidence="3">
    <location>
        <begin position="147"/>
        <end position="187"/>
    </location>
</feature>
<dbReference type="Gene3D" id="1.20.58.60">
    <property type="match status" value="1"/>
</dbReference>
<dbReference type="EMBL" id="UYRT01079551">
    <property type="protein sequence ID" value="VDN20935.1"/>
    <property type="molecule type" value="Genomic_DNA"/>
</dbReference>
<dbReference type="WBParaSite" id="GPUH_0001273401-mRNA-1">
    <property type="protein sequence ID" value="GPUH_0001273401-mRNA-1"/>
    <property type="gene ID" value="GPUH_0001273401"/>
</dbReference>
<reference evidence="6" key="1">
    <citation type="submission" date="2016-06" db="UniProtKB">
        <authorList>
            <consortium name="WormBaseParasite"/>
        </authorList>
    </citation>
    <scope>IDENTIFICATION</scope>
</reference>
<dbReference type="GO" id="GO:0080025">
    <property type="term" value="F:phosphatidylinositol-3,5-bisphosphate binding"/>
    <property type="evidence" value="ECO:0007669"/>
    <property type="project" value="TreeGrafter"/>
</dbReference>
<dbReference type="PANTHER" id="PTHR46607:SF1">
    <property type="entry name" value="SEC14 DOMAIN AND SPECTRIN REPEAT-CONTAINING PROTEIN 1"/>
    <property type="match status" value="1"/>
</dbReference>
<keyword evidence="1" id="KW-0677">Repeat</keyword>
<feature type="coiled-coil region" evidence="2">
    <location>
        <begin position="53"/>
        <end position="80"/>
    </location>
</feature>
<accession>A0A183DVH9</accession>
<keyword evidence="5" id="KW-1185">Reference proteome</keyword>